<accession>A0ABN9W859</accession>
<sequence>MFDTCEDVVAEPADAVFKAAREGRQGSHSIDGGELVVNSAALQSFTFPEFFFRCSAAFKQVECRGMVWQRLQLGRSVRLGIATKDKTFSANASLLNSLLLSGKTKRATRTSANFGASRGKTASISILGNAHPDTAIPMGRGCPGPRAAVTKVRFVFCLDRVVTRHAPLPEGGPLEAGNVGWTWLPLAAQQAAVYGWDRFKDDPAAAIRAELRVDDCSQSSPCEG</sequence>
<name>A0ABN9W859_9DINO</name>
<comment type="caution">
    <text evidence="1">The sequence shown here is derived from an EMBL/GenBank/DDBJ whole genome shotgun (WGS) entry which is preliminary data.</text>
</comment>
<reference evidence="1" key="1">
    <citation type="submission" date="2023-10" db="EMBL/GenBank/DDBJ databases">
        <authorList>
            <person name="Chen Y."/>
            <person name="Shah S."/>
            <person name="Dougan E. K."/>
            <person name="Thang M."/>
            <person name="Chan C."/>
        </authorList>
    </citation>
    <scope>NUCLEOTIDE SEQUENCE [LARGE SCALE GENOMIC DNA]</scope>
</reference>
<protein>
    <submittedName>
        <fullName evidence="1">Uncharacterized protein</fullName>
    </submittedName>
</protein>
<dbReference type="Proteomes" id="UP001189429">
    <property type="component" value="Unassembled WGS sequence"/>
</dbReference>
<evidence type="ECO:0000313" key="1">
    <source>
        <dbReference type="EMBL" id="CAK0881862.1"/>
    </source>
</evidence>
<feature type="non-terminal residue" evidence="1">
    <location>
        <position position="224"/>
    </location>
</feature>
<evidence type="ECO:0000313" key="2">
    <source>
        <dbReference type="Proteomes" id="UP001189429"/>
    </source>
</evidence>
<proteinExistence type="predicted"/>
<keyword evidence="2" id="KW-1185">Reference proteome</keyword>
<organism evidence="1 2">
    <name type="scientific">Prorocentrum cordatum</name>
    <dbReference type="NCBI Taxonomy" id="2364126"/>
    <lineage>
        <taxon>Eukaryota</taxon>
        <taxon>Sar</taxon>
        <taxon>Alveolata</taxon>
        <taxon>Dinophyceae</taxon>
        <taxon>Prorocentrales</taxon>
        <taxon>Prorocentraceae</taxon>
        <taxon>Prorocentrum</taxon>
    </lineage>
</organism>
<gene>
    <name evidence="1" type="ORF">PCOR1329_LOCUS64574</name>
</gene>
<dbReference type="EMBL" id="CAUYUJ010018238">
    <property type="protein sequence ID" value="CAK0881862.1"/>
    <property type="molecule type" value="Genomic_DNA"/>
</dbReference>